<feature type="region of interest" description="Disordered" evidence="2">
    <location>
        <begin position="346"/>
        <end position="371"/>
    </location>
</feature>
<keyword evidence="6" id="KW-1185">Reference proteome</keyword>
<dbReference type="Pfam" id="PF01408">
    <property type="entry name" value="GFO_IDH_MocA"/>
    <property type="match status" value="1"/>
</dbReference>
<dbReference type="GO" id="GO:0000166">
    <property type="term" value="F:nucleotide binding"/>
    <property type="evidence" value="ECO:0007669"/>
    <property type="project" value="InterPro"/>
</dbReference>
<dbReference type="Gene3D" id="3.40.50.720">
    <property type="entry name" value="NAD(P)-binding Rossmann-like Domain"/>
    <property type="match status" value="1"/>
</dbReference>
<evidence type="ECO:0000256" key="2">
    <source>
        <dbReference type="SAM" id="MobiDB-lite"/>
    </source>
</evidence>
<dbReference type="PANTHER" id="PTHR43377">
    <property type="entry name" value="BILIVERDIN REDUCTASE A"/>
    <property type="match status" value="1"/>
</dbReference>
<dbReference type="AlphaFoldDB" id="A0A0H2KRH5"/>
<dbReference type="STRING" id="264251.FB00_03790"/>
<dbReference type="InterPro" id="IPR004104">
    <property type="entry name" value="Gfo/Idh/MocA-like_OxRdtase_C"/>
</dbReference>
<dbReference type="Proteomes" id="UP000035265">
    <property type="component" value="Unassembled WGS sequence"/>
</dbReference>
<organism evidence="5 6">
    <name type="scientific">Cellulosimicrobium funkei</name>
    <dbReference type="NCBI Taxonomy" id="264251"/>
    <lineage>
        <taxon>Bacteria</taxon>
        <taxon>Bacillati</taxon>
        <taxon>Actinomycetota</taxon>
        <taxon>Actinomycetes</taxon>
        <taxon>Micrococcales</taxon>
        <taxon>Promicromonosporaceae</taxon>
        <taxon>Cellulosimicrobium</taxon>
    </lineage>
</organism>
<feature type="domain" description="Gfo/Idh/MocA-like oxidoreductase N-terminal" evidence="3">
    <location>
        <begin position="19"/>
        <end position="146"/>
    </location>
</feature>
<accession>A0A0H2KRH5</accession>
<dbReference type="Gene3D" id="3.30.360.10">
    <property type="entry name" value="Dihydrodipicolinate Reductase, domain 2"/>
    <property type="match status" value="1"/>
</dbReference>
<dbReference type="PATRIC" id="fig|264251.5.peg.778"/>
<sequence>MHHPGTTPTETATTGRPRRYAVAGTGHRARMFVDALLGEHREDGHLVAWCEPNPVRAAWYDRRLEAAGLGPLPRYEPSDLGRMLAEQAVDTLIVTTPDHAHADYVVAALGAGVDVVCEKPLTTDAAGMARIRAAAERSSATLTVTFNYRYSPRNTALRRVIASGEIGDVVSVHFEWLLDTVHGADYFRRWHRDKAASGGLAVHKASHHFDLVNWWLDDVPETVVARGGLRFYGDDGAGRPPGDRPGLGRDAAQDDPFGIDLAGDDTLRALYLDAEAEDGYVRDRDVFAPGVTIEDTIGALVGYRRGATLTYSLTAHSPWEGYRVAVNGTRGRVELDVVERAHVESGHAAEALGPDGKRRPVVDPSAVHDPGAGDVRPYGARLVVQRHWEPARELVIEEGEGSHGGGDRLLLADVFRGAGEDPLARAAGYVDGLRSVAVGVAANRSLETGQVVRTADLGVSLERAATPRPEAVPS</sequence>
<feature type="compositionally biased region" description="Low complexity" evidence="2">
    <location>
        <begin position="1"/>
        <end position="15"/>
    </location>
</feature>
<evidence type="ECO:0000256" key="1">
    <source>
        <dbReference type="ARBA" id="ARBA00010928"/>
    </source>
</evidence>
<evidence type="ECO:0000313" key="6">
    <source>
        <dbReference type="Proteomes" id="UP000035265"/>
    </source>
</evidence>
<dbReference type="InterPro" id="IPR036291">
    <property type="entry name" value="NAD(P)-bd_dom_sf"/>
</dbReference>
<gene>
    <name evidence="5" type="ORF">FB00_03790</name>
</gene>
<comment type="similarity">
    <text evidence="1">Belongs to the Gfo/Idh/MocA family.</text>
</comment>
<dbReference type="InterPro" id="IPR000683">
    <property type="entry name" value="Gfo/Idh/MocA-like_OxRdtase_N"/>
</dbReference>
<evidence type="ECO:0000259" key="4">
    <source>
        <dbReference type="Pfam" id="PF02894"/>
    </source>
</evidence>
<dbReference type="SUPFAM" id="SSF51735">
    <property type="entry name" value="NAD(P)-binding Rossmann-fold domains"/>
    <property type="match status" value="1"/>
</dbReference>
<dbReference type="SUPFAM" id="SSF55347">
    <property type="entry name" value="Glyceraldehyde-3-phosphate dehydrogenase-like, C-terminal domain"/>
    <property type="match status" value="1"/>
</dbReference>
<name>A0A0H2KRH5_9MICO</name>
<dbReference type="RefSeq" id="WP_269429989.1">
    <property type="nucleotide sequence ID" value="NZ_JNBQ01000002.1"/>
</dbReference>
<dbReference type="InterPro" id="IPR051450">
    <property type="entry name" value="Gfo/Idh/MocA_Oxidoreductases"/>
</dbReference>
<dbReference type="EMBL" id="JNBQ01000002">
    <property type="protein sequence ID" value="KLN36131.1"/>
    <property type="molecule type" value="Genomic_DNA"/>
</dbReference>
<feature type="domain" description="Gfo/Idh/MocA-like oxidoreductase C-terminal" evidence="4">
    <location>
        <begin position="159"/>
        <end position="452"/>
    </location>
</feature>
<evidence type="ECO:0000313" key="5">
    <source>
        <dbReference type="EMBL" id="KLN36131.1"/>
    </source>
</evidence>
<evidence type="ECO:0000259" key="3">
    <source>
        <dbReference type="Pfam" id="PF01408"/>
    </source>
</evidence>
<feature type="region of interest" description="Disordered" evidence="2">
    <location>
        <begin position="1"/>
        <end position="20"/>
    </location>
</feature>
<dbReference type="Pfam" id="PF02894">
    <property type="entry name" value="GFO_IDH_MocA_C"/>
    <property type="match status" value="1"/>
</dbReference>
<protein>
    <submittedName>
        <fullName evidence="5">Dehydrogenase</fullName>
    </submittedName>
</protein>
<dbReference type="PANTHER" id="PTHR43377:SF2">
    <property type="entry name" value="BINDING ROSSMANN FOLD OXIDOREDUCTASE, PUTATIVE (AFU_ORTHOLOGUE AFUA_4G00560)-RELATED"/>
    <property type="match status" value="1"/>
</dbReference>
<proteinExistence type="inferred from homology"/>
<reference evidence="5 6" key="1">
    <citation type="submission" date="2014-05" db="EMBL/GenBank/DDBJ databases">
        <title>Cellulosimicrobium funkei U11 genome.</title>
        <authorList>
            <person name="Hu C."/>
            <person name="Gong Y."/>
            <person name="Wan W."/>
            <person name="Jiang M."/>
        </authorList>
    </citation>
    <scope>NUCLEOTIDE SEQUENCE [LARGE SCALE GENOMIC DNA]</scope>
    <source>
        <strain evidence="5 6">U11</strain>
    </source>
</reference>
<comment type="caution">
    <text evidence="5">The sequence shown here is derived from an EMBL/GenBank/DDBJ whole genome shotgun (WGS) entry which is preliminary data.</text>
</comment>